<dbReference type="RefSeq" id="WP_132318203.1">
    <property type="nucleotide sequence ID" value="NZ_FWZT01000007.1"/>
</dbReference>
<proteinExistence type="predicted"/>
<reference evidence="3" key="1">
    <citation type="submission" date="2017-04" db="EMBL/GenBank/DDBJ databases">
        <authorList>
            <person name="Varghese N."/>
            <person name="Submissions S."/>
        </authorList>
    </citation>
    <scope>NUCLEOTIDE SEQUENCE [LARGE SCALE GENOMIC DNA]</scope>
    <source>
        <strain evidence="3">RKEM611</strain>
    </source>
</reference>
<dbReference type="Proteomes" id="UP000192907">
    <property type="component" value="Unassembled WGS sequence"/>
</dbReference>
<name>A0A1Y6BPT1_9BACT</name>
<dbReference type="EMBL" id="FWZT01000007">
    <property type="protein sequence ID" value="SMF22822.1"/>
    <property type="molecule type" value="Genomic_DNA"/>
</dbReference>
<evidence type="ECO:0000313" key="2">
    <source>
        <dbReference type="EMBL" id="SMF22822.1"/>
    </source>
</evidence>
<evidence type="ECO:0008006" key="4">
    <source>
        <dbReference type="Google" id="ProtNLM"/>
    </source>
</evidence>
<protein>
    <recommendedName>
        <fullName evidence="4">Fungalysin/Thermolysin Propeptide Motif</fullName>
    </recommendedName>
</protein>
<sequence length="675" mass="75989">MLHRVFLLFWGLCTVSCQPDISIQTQIENALEKGPKSQQTPVSEPPRKQETRWGLSLVHDHQDTNIPKWIRYDASQQPFIDKEKLDSWITNFLAESSSLLQLPADQLVALPQKIRLAPGMEVRSFRREINGIPVDKAYLDLVFHISSDHRYSLREVVNRSFSHVPIVADDLPNGMEEELKPYGDILGRKSIFYPTEIDGRMNLIESTRWDIIDANGVLRSITMEHSNQSIVEAYDYRHHAPPKFSLAAEVWKRSPVNQLKSLKHLPLTNITKDGVASTTTLDSGLDFDASGALAITLGSDRYDVITPGGNTPLEVAVTVDPTGKVTPPNALAERGMHVYTSFHEINRFTRRFISPSETTYLDQKIPILFNSTIQDANCNAFYNRQQNPVIVFGNCDQADFVDSLADFSDVSYHEWGHGLDDYTGRTLGIQDQAFSEGIGDMIGSLFMNTSDMSPGFNGNQYNPGRSPKNVAMAPYNGNNPYQEMLIFNGSIWDMHDALVQRYGLIKGSYTSQRLFFRHLLMADSYQESYEIILRLDDDDNNAMTRSPNHCLINQAFANHALATLEPNCQDQVIPPTIPVDQSIYTMFLNPEENQSTLLVSADEGEALAMCIGKLKECESLDPSEIEFEKVIVDDQEKAFFRSKTAVATNEFEYLTFTVFNDGIPTGARTIKVVTK</sequence>
<gene>
    <name evidence="2" type="ORF">SAMN06296036_107241</name>
</gene>
<keyword evidence="3" id="KW-1185">Reference proteome</keyword>
<accession>A0A1Y6BPT1</accession>
<dbReference type="SUPFAM" id="SSF55486">
    <property type="entry name" value="Metalloproteases ('zincins'), catalytic domain"/>
    <property type="match status" value="1"/>
</dbReference>
<dbReference type="OrthoDB" id="5497375at2"/>
<dbReference type="AlphaFoldDB" id="A0A1Y6BPT1"/>
<organism evidence="2 3">
    <name type="scientific">Pseudobacteriovorax antillogorgiicola</name>
    <dbReference type="NCBI Taxonomy" id="1513793"/>
    <lineage>
        <taxon>Bacteria</taxon>
        <taxon>Pseudomonadati</taxon>
        <taxon>Bdellovibrionota</taxon>
        <taxon>Oligoflexia</taxon>
        <taxon>Oligoflexales</taxon>
        <taxon>Pseudobacteriovoracaceae</taxon>
        <taxon>Pseudobacteriovorax</taxon>
    </lineage>
</organism>
<dbReference type="STRING" id="1513793.SAMN06296036_107241"/>
<feature type="region of interest" description="Disordered" evidence="1">
    <location>
        <begin position="32"/>
        <end position="51"/>
    </location>
</feature>
<evidence type="ECO:0000256" key="1">
    <source>
        <dbReference type="SAM" id="MobiDB-lite"/>
    </source>
</evidence>
<evidence type="ECO:0000313" key="3">
    <source>
        <dbReference type="Proteomes" id="UP000192907"/>
    </source>
</evidence>